<keyword evidence="2" id="KW-1185">Reference proteome</keyword>
<dbReference type="EMBL" id="VNJK01000006">
    <property type="protein sequence ID" value="TVX86032.1"/>
    <property type="molecule type" value="Genomic_DNA"/>
</dbReference>
<evidence type="ECO:0000313" key="1">
    <source>
        <dbReference type="EMBL" id="TVX86032.1"/>
    </source>
</evidence>
<dbReference type="RefSeq" id="WP_144994805.1">
    <property type="nucleotide sequence ID" value="NZ_VNJK01000006.1"/>
</dbReference>
<organism evidence="1 2">
    <name type="scientific">Paenibacillus agilis</name>
    <dbReference type="NCBI Taxonomy" id="3020863"/>
    <lineage>
        <taxon>Bacteria</taxon>
        <taxon>Bacillati</taxon>
        <taxon>Bacillota</taxon>
        <taxon>Bacilli</taxon>
        <taxon>Bacillales</taxon>
        <taxon>Paenibacillaceae</taxon>
        <taxon>Paenibacillus</taxon>
    </lineage>
</organism>
<gene>
    <name evidence="1" type="ORF">FPZ44_24110</name>
</gene>
<dbReference type="OrthoDB" id="9822242at2"/>
<dbReference type="Proteomes" id="UP000318102">
    <property type="component" value="Unassembled WGS sequence"/>
</dbReference>
<dbReference type="AlphaFoldDB" id="A0A559IEF2"/>
<reference evidence="1 2" key="1">
    <citation type="submission" date="2019-07" db="EMBL/GenBank/DDBJ databases">
        <authorList>
            <person name="Kim J."/>
        </authorList>
    </citation>
    <scope>NUCLEOTIDE SEQUENCE [LARGE SCALE GENOMIC DNA]</scope>
    <source>
        <strain evidence="1 2">N4</strain>
    </source>
</reference>
<comment type="caution">
    <text evidence="1">The sequence shown here is derived from an EMBL/GenBank/DDBJ whole genome shotgun (WGS) entry which is preliminary data.</text>
</comment>
<protein>
    <submittedName>
        <fullName evidence="1">Uncharacterized protein</fullName>
    </submittedName>
</protein>
<evidence type="ECO:0000313" key="2">
    <source>
        <dbReference type="Proteomes" id="UP000318102"/>
    </source>
</evidence>
<name>A0A559IEF2_9BACL</name>
<accession>A0A559IEF2</accession>
<sequence length="260" mass="30910">MAGQLERTMWGFDHYIKDAVLKRQFQELYAKVVEENKNNVVAFIPVTKVDVDKMDISERKIFEDYEIRSGTRKDGDEDEFDTEAEYITHLKEKKEEEFKDWKVVEKTDEAFNTIYVLLDADGDEYSWNYSQGESMQDLEDLKQEWIDEQPEFEDLELECHEIYWNTVWRFNNDLDREVADKVGLGYLEMNESGDEYLFLLGCGMDLTPKIVAYQALAHGYIDESYLHYFKSKTSYTKDVMGKNVWNEVVEKLGIKRFFRE</sequence>
<proteinExistence type="predicted"/>